<dbReference type="Pfam" id="PF06009">
    <property type="entry name" value="Laminin_II"/>
    <property type="match status" value="1"/>
</dbReference>
<dbReference type="InterPro" id="IPR008211">
    <property type="entry name" value="Laminin_N"/>
</dbReference>
<feature type="domain" description="Laminin EGF-like" evidence="16">
    <location>
        <begin position="659"/>
        <end position="704"/>
    </location>
</feature>
<keyword evidence="11 12" id="KW-0424">Laminin EGF-like domain</keyword>
<feature type="disulfide bond" evidence="12">
    <location>
        <begin position="1478"/>
        <end position="1487"/>
    </location>
</feature>
<feature type="domain" description="Laminin EGF-like" evidence="16">
    <location>
        <begin position="1897"/>
        <end position="1950"/>
    </location>
</feature>
<dbReference type="InterPro" id="IPR001791">
    <property type="entry name" value="Laminin_G"/>
</dbReference>
<dbReference type="FunFam" id="2.60.120.260:FF:000022">
    <property type="entry name" value="Laminin subunit alpha 5"/>
    <property type="match status" value="1"/>
</dbReference>
<dbReference type="GO" id="GO:0016477">
    <property type="term" value="P:cell migration"/>
    <property type="evidence" value="ECO:0007669"/>
    <property type="project" value="UniProtKB-ARBA"/>
</dbReference>
<dbReference type="SUPFAM" id="SSF49899">
    <property type="entry name" value="Concanavalin A-like lectins/glucanases"/>
    <property type="match status" value="4"/>
</dbReference>
<accession>A0A8C9RXZ8</accession>
<keyword evidence="3" id="KW-0272">Extracellular matrix</keyword>
<dbReference type="GO" id="GO:0005102">
    <property type="term" value="F:signaling receptor binding"/>
    <property type="evidence" value="ECO:0007669"/>
    <property type="project" value="InterPro"/>
</dbReference>
<dbReference type="FunFam" id="2.10.25.10:FF:000083">
    <property type="entry name" value="Laminin subunit alpha"/>
    <property type="match status" value="1"/>
</dbReference>
<dbReference type="Pfam" id="PF00053">
    <property type="entry name" value="EGF_laminin"/>
    <property type="match status" value="16"/>
</dbReference>
<keyword evidence="2" id="KW-0964">Secreted</keyword>
<feature type="disulfide bond" evidence="12">
    <location>
        <begin position="1524"/>
        <end position="1533"/>
    </location>
</feature>
<dbReference type="PROSITE" id="PS51117">
    <property type="entry name" value="LAMININ_NTER"/>
    <property type="match status" value="1"/>
</dbReference>
<dbReference type="GO" id="GO:0030334">
    <property type="term" value="P:regulation of cell migration"/>
    <property type="evidence" value="ECO:0007669"/>
    <property type="project" value="InterPro"/>
</dbReference>
<feature type="domain" description="Laminin EGF-like" evidence="16">
    <location>
        <begin position="523"/>
        <end position="568"/>
    </location>
</feature>
<dbReference type="SMART" id="SM00136">
    <property type="entry name" value="LamNT"/>
    <property type="match status" value="1"/>
</dbReference>
<dbReference type="FunFam" id="2.10.25.10:FF:000034">
    <property type="entry name" value="Laminin subunit alpha 3"/>
    <property type="match status" value="2"/>
</dbReference>
<keyword evidence="7" id="KW-0130">Cell adhesion</keyword>
<feature type="domain" description="Laminin EGF-like" evidence="16">
    <location>
        <begin position="1951"/>
        <end position="1997"/>
    </location>
</feature>
<dbReference type="GO" id="GO:0007155">
    <property type="term" value="P:cell adhesion"/>
    <property type="evidence" value="ECO:0007669"/>
    <property type="project" value="UniProtKB-KW"/>
</dbReference>
<dbReference type="GO" id="GO:0048732">
    <property type="term" value="P:gland development"/>
    <property type="evidence" value="ECO:0007669"/>
    <property type="project" value="UniProtKB-ARBA"/>
</dbReference>
<feature type="disulfide bond" evidence="12">
    <location>
        <begin position="707"/>
        <end position="724"/>
    </location>
</feature>
<dbReference type="FunFam" id="2.10.25.10:FF:000069">
    <property type="entry name" value="Laminin subunit alpha 1"/>
    <property type="match status" value="1"/>
</dbReference>
<feature type="disulfide bond" evidence="12">
    <location>
        <begin position="476"/>
        <end position="488"/>
    </location>
</feature>
<dbReference type="FunFam" id="2.10.25.10:FF:000090">
    <property type="entry name" value="laminin subunit alpha"/>
    <property type="match status" value="1"/>
</dbReference>
<feature type="disulfide bond" evidence="12">
    <location>
        <begin position="1867"/>
        <end position="1876"/>
    </location>
</feature>
<dbReference type="InterPro" id="IPR050440">
    <property type="entry name" value="Laminin/Netrin_ECM"/>
</dbReference>
<evidence type="ECO:0000256" key="11">
    <source>
        <dbReference type="ARBA" id="ARBA00023292"/>
    </source>
</evidence>
<feature type="disulfide bond" evidence="12">
    <location>
        <begin position="680"/>
        <end position="689"/>
    </location>
</feature>
<dbReference type="PANTHER" id="PTHR10574:SF406">
    <property type="entry name" value="LAMININ SUBUNIT ALPHA 5"/>
    <property type="match status" value="1"/>
</dbReference>
<dbReference type="SMART" id="SM00181">
    <property type="entry name" value="EGF"/>
    <property type="match status" value="14"/>
</dbReference>
<dbReference type="GeneTree" id="ENSGT00940000156537"/>
<evidence type="ECO:0000256" key="2">
    <source>
        <dbReference type="ARBA" id="ARBA00022525"/>
    </source>
</evidence>
<feature type="domain" description="Laminin G" evidence="15">
    <location>
        <begin position="3377"/>
        <end position="3551"/>
    </location>
</feature>
<feature type="domain" description="Laminin EGF-like" evidence="16">
    <location>
        <begin position="1790"/>
        <end position="1840"/>
    </location>
</feature>
<reference evidence="19" key="3">
    <citation type="submission" date="2025-09" db="UniProtKB">
        <authorList>
            <consortium name="Ensembl"/>
        </authorList>
    </citation>
    <scope>IDENTIFICATION</scope>
</reference>
<dbReference type="CDD" id="cd00110">
    <property type="entry name" value="LamG"/>
    <property type="match status" value="4"/>
</dbReference>
<evidence type="ECO:0000256" key="1">
    <source>
        <dbReference type="ARBA" id="ARBA00004302"/>
    </source>
</evidence>
<dbReference type="GO" id="GO:0045995">
    <property type="term" value="P:regulation of embryonic development"/>
    <property type="evidence" value="ECO:0007669"/>
    <property type="project" value="InterPro"/>
</dbReference>
<evidence type="ECO:0000256" key="10">
    <source>
        <dbReference type="ARBA" id="ARBA00023180"/>
    </source>
</evidence>
<dbReference type="SMART" id="SM00282">
    <property type="entry name" value="LamG"/>
    <property type="match status" value="4"/>
</dbReference>
<dbReference type="FunFam" id="2.10.25.10:FF:000051">
    <property type="entry name" value="Laminin subunit alpha 4"/>
    <property type="match status" value="1"/>
</dbReference>
<feature type="disulfide bond" evidence="12">
    <location>
        <begin position="1922"/>
        <end position="1931"/>
    </location>
</feature>
<organism evidence="19 20">
    <name type="scientific">Scleropages formosus</name>
    <name type="common">Asian bonytongue</name>
    <name type="synonym">Osteoglossum formosum</name>
    <dbReference type="NCBI Taxonomy" id="113540"/>
    <lineage>
        <taxon>Eukaryota</taxon>
        <taxon>Metazoa</taxon>
        <taxon>Chordata</taxon>
        <taxon>Craniata</taxon>
        <taxon>Vertebrata</taxon>
        <taxon>Euteleostomi</taxon>
        <taxon>Actinopterygii</taxon>
        <taxon>Neopterygii</taxon>
        <taxon>Teleostei</taxon>
        <taxon>Osteoglossocephala</taxon>
        <taxon>Osteoglossomorpha</taxon>
        <taxon>Osteoglossiformes</taxon>
        <taxon>Osteoglossidae</taxon>
        <taxon>Scleropages</taxon>
    </lineage>
</organism>
<dbReference type="OrthoDB" id="10011303at2759"/>
<feature type="signal peptide" evidence="14">
    <location>
        <begin position="1"/>
        <end position="18"/>
    </location>
</feature>
<dbReference type="Pfam" id="PF00052">
    <property type="entry name" value="Laminin_B"/>
    <property type="match status" value="1"/>
</dbReference>
<feature type="disulfide bond" evidence="12">
    <location>
        <begin position="523"/>
        <end position="535"/>
    </location>
</feature>
<feature type="domain" description="Laminin N-terminal" evidence="18">
    <location>
        <begin position="27"/>
        <end position="280"/>
    </location>
</feature>
<dbReference type="PROSITE" id="PS51115">
    <property type="entry name" value="LAMININ_IVA"/>
    <property type="match status" value="1"/>
</dbReference>
<keyword evidence="10" id="KW-0325">Glycoprotein</keyword>
<dbReference type="Gene3D" id="2.10.25.10">
    <property type="entry name" value="Laminin"/>
    <property type="match status" value="17"/>
</dbReference>
<evidence type="ECO:0000259" key="18">
    <source>
        <dbReference type="PROSITE" id="PS51117"/>
    </source>
</evidence>
<dbReference type="InterPro" id="IPR000034">
    <property type="entry name" value="Laminin_IV"/>
</dbReference>
<dbReference type="Pfam" id="PF24973">
    <property type="entry name" value="EGF_LMN_ATRN"/>
    <property type="match status" value="2"/>
</dbReference>
<feature type="disulfide bond" evidence="12">
    <location>
        <begin position="1809"/>
        <end position="1818"/>
    </location>
</feature>
<feature type="disulfide bond" evidence="12">
    <location>
        <begin position="659"/>
        <end position="671"/>
    </location>
</feature>
<dbReference type="FunFam" id="2.10.25.10:FF:000084">
    <property type="entry name" value="Laminin subunit alpha 3"/>
    <property type="match status" value="1"/>
</dbReference>
<feature type="chain" id="PRO_5034444512" evidence="14">
    <location>
        <begin position="19"/>
        <end position="3554"/>
    </location>
</feature>
<dbReference type="GO" id="GO:0005201">
    <property type="term" value="F:extracellular matrix structural constituent"/>
    <property type="evidence" value="ECO:0007669"/>
    <property type="project" value="TreeGrafter"/>
</dbReference>
<evidence type="ECO:0000256" key="9">
    <source>
        <dbReference type="ARBA" id="ARBA00023157"/>
    </source>
</evidence>
<feature type="disulfide bond" evidence="12">
    <location>
        <begin position="544"/>
        <end position="553"/>
    </location>
</feature>
<dbReference type="Gene3D" id="2.60.120.260">
    <property type="entry name" value="Galactose-binding domain-like"/>
    <property type="match status" value="1"/>
</dbReference>
<dbReference type="CDD" id="cd00055">
    <property type="entry name" value="EGF_Lam"/>
    <property type="match status" value="19"/>
</dbReference>
<dbReference type="Proteomes" id="UP000694397">
    <property type="component" value="Chromosome 2"/>
</dbReference>
<dbReference type="PRINTS" id="PR00011">
    <property type="entry name" value="EGFLAMININ"/>
</dbReference>
<dbReference type="InterPro" id="IPR013320">
    <property type="entry name" value="ConA-like_dom_sf"/>
</dbReference>
<dbReference type="SMART" id="SM00281">
    <property type="entry name" value="LamB"/>
    <property type="match status" value="1"/>
</dbReference>
<evidence type="ECO:0000256" key="6">
    <source>
        <dbReference type="ARBA" id="ARBA00022869"/>
    </source>
</evidence>
<keyword evidence="4 14" id="KW-0732">Signal</keyword>
<dbReference type="InterPro" id="IPR000742">
    <property type="entry name" value="EGF"/>
</dbReference>
<dbReference type="FunFam" id="2.10.25.10:FF:000209">
    <property type="entry name" value="Laminin subunit alpha 5"/>
    <property type="match status" value="1"/>
</dbReference>
<feature type="disulfide bond" evidence="12">
    <location>
        <begin position="634"/>
        <end position="643"/>
    </location>
</feature>
<feature type="disulfide bond" evidence="12">
    <location>
        <begin position="661"/>
        <end position="678"/>
    </location>
</feature>
<feature type="disulfide bond" evidence="12">
    <location>
        <begin position="2000"/>
        <end position="2017"/>
    </location>
</feature>
<feature type="domain" description="Laminin EGF-like" evidence="16">
    <location>
        <begin position="1503"/>
        <end position="1553"/>
    </location>
</feature>
<dbReference type="InterPro" id="IPR002049">
    <property type="entry name" value="LE_dom"/>
</dbReference>
<evidence type="ECO:0000259" key="15">
    <source>
        <dbReference type="PROSITE" id="PS50025"/>
    </source>
</evidence>
<proteinExistence type="predicted"/>
<feature type="disulfide bond" evidence="12">
    <location>
        <begin position="589"/>
        <end position="598"/>
    </location>
</feature>
<dbReference type="Pfam" id="PF00055">
    <property type="entry name" value="Laminin_N"/>
    <property type="match status" value="1"/>
</dbReference>
<dbReference type="InterPro" id="IPR056863">
    <property type="entry name" value="LMN_ATRN_NET-like_EGF"/>
</dbReference>
<feature type="disulfide bond" evidence="12">
    <location>
        <begin position="614"/>
        <end position="626"/>
    </location>
</feature>
<evidence type="ECO:0000256" key="12">
    <source>
        <dbReference type="PROSITE-ProRule" id="PRU00460"/>
    </source>
</evidence>
<sequence length="3554" mass="390634">AARGALGLLLHLACAVRAQELPTNGVNGFSLHPPYFNLAEGTKITATATCGEDSGGRPVRDLYCKLVGGPVSGDPGQTIQGQYCDICTMSDSNRAHPITNAIDGTERWWQSPPLSRSAEFNEVNVTLDLGQLFHVAYVLIKFANSPRPDLWVLERSVDFGKNYQPWQFFASSKRDCIERFGWISVERINKDDDVICTTEYSRIVPLENGEIVVSLVNGRPGAMNFSYSPALRDFTKATNIRLRFLRTNTLLGHLMGKALRDPTVTRRYYYSIKDISIGGRCVCNGHAEACNAKDPNDPYRLQCDCQHNTCGASCDQCCPGFNQMPWKPATTDSANECEPCNCNKHALDCYYDPEVEQRRASVDLQGQPRGGGVCLDCQHHTAGVNCERCVPGYYRSPDHPLDSLFACSRESRHLLVSFTSGCDALPSRPTLPPRYCAKPPQWVSANSLCLVCFLTAAHTHPDSNGEALPAGEIINCECNAAGTEGNSCRPDPRSRTCVCKPGFVGAHCDSCAPGFFGLNCQECQCHGPGCLDGTCDTVTGQCHCRGGFQGYLCDQCSLGYFNYPLCQLCGCSSAGSLPAICDASGRCLCRPEFQGPRCEQCQSGFHSYPSCQECSCDPRGSLGSSCSATGHCHCRPNFSGASCDQCASGYYGFPSCTPCQCSAEGSHSSACDQVTGQCTCLPNVVGQRCDSCRPGSYGFPLCQDGTCNPSGSVQNEVLPTTGSCECRPYVEGAACDKCKPLYWNLSPDTPYGCSSCECNTDGTLSGVAECVQTTGQCHCKANVCSGTCAVCKDGYFNLHGDNYFGCQGCQCDIGGSAGLSCGERNGRCRCRPNVEGQKCNQPRTDHYFPDLHHLKFEIEDGTTVDGRPVRFGYNHLEFGDFSWRGYAQMSSVQPKVVVSVSISTPDLFHMVLRFVNRGSTDVHGRISVLEDGKNFLCGNCSDQSKQIIFAPTSDPTFVNVPQNSFVQPFVLNPGTWTVVIEAEGVLLDYLVLLPSAYYEAPILQIRVTEPCMYSPPEDASQNCLLYKYLSLDGFPTISGNDASCRSNNHLPRPCHTEKVTPRHPTMAVCRGSDISIQLRTPPVPPADYAIVMEYLSEEESPQRLTVSVNMPGRRTHQAFFTLLYCKYSFLCRVVSVDDNSRVAFFSLSSAAEVQLLAERTSFFLHKVFLIPREQFTMEYLEPGVHCISTHGSFSSDSTACIPSRFQTPSQSLLLKEGQASSVQDSALGAAPQPSVTTAHSAQRMPHVGPLAAADNGEHIRLDSSQNAVVFSARVHTLGRYVFILHYHQPLHPTFVLQVFLNGGRVWQGYANATFCPHGYGCRSLIISENQIILDVTDHEILLTIQAHGGRMLWLDYVLVVPEDRYSSNYLAEEPLDKSYDFISNCGQNSFYIHSAERLQRRFRPSSTTEPCECGIRLCEPVTGECICPPRTVRPDCVQCEPQTFGCHPLVGCEVCNCSRPGVTAQDISCDTDSGQCRCKNNIVGRRCDRCAPGFYGYPNCRLCDCNEAGTESDICDARTGRCLCKENVEGAQCDQCRVGTFHLDPTNPKGCTSCFCFGATDRCRSSEKRWTEFMDMRGWTLLGGDRQEVPVSTDVDKSLVEADLRDVPDVYQDLHWHAPHSYLGDKVSSYGGYLRYYQHSQTQPTRGDMLELPPEASRPDVILKGNQMTLVYMEREYSSPGMPHEGIVHLVEGSFRHSQTGNPVSREELMMVLVALEALQIRALHSQSSLAVTLRRVVLESASQSSTGKPASNVEMCLCPANYKGDSCQQCAPGYYRDTKGLFLGKCVPCNCNGHSDQCLDGSGICVNCQHNTAGDHCEKCQGGFLDNGSLDGHAVSCSSCPCPLQVTSNNFAVRCVEKPNHMQCLCMPGYAGPKCERCAPGFYGNPMVIGSTCQPCQCHDNTDPNMLFSDCHPLTGVCQGCMHNTTGPYCEVCAPGFYGDAITAKNCTRCNCSPCGTASCDPRSGECHCKPGVTGARCDHCETGSFGFETCGGCQRCNCDAAAALIHSCDPRNGTCACQPGVNGPHCRQCAPGYWGYSPNGCMKCECKTGLCDPRTGECTCSKGLTGKQCDTCVDRYSVLVEIGEGSIYCQPCDSCVIVLLKDLENMNNRFLADTSQITNLNASSIAWAQLRNISHIARVFPSDKSVNLFLNLSQATVSRKKAEELKDSTNRTHQRAEDLLTDVRRIVGEVEDIAKQANRTSVNETNKGTVEDLSEKLSQVEEMLRDMRFKGFQHQKDVADTELATAQKLLERVKEELVSRLADNQALVQKIRDRLGKFHAELMDLRDALNQAVNNTARAAETNNINAKRLEENLVRVQSKHTHLKEVDDLLQMAVDIVTQVNDLLSMLQDSKEECEHLAAQLDGARLRLAEKVQRFASATSKIALVEKAEEHAEMLNQLAKNLSSVISDTNQDGFIQRAVNASRAYSNIIEAIQKAENAAHEAYDASMVALEVRQKYNAVVKFVKHVTFKDITEFFCAVDLKPQLQKARTRLKEAKNKQASLLKDLQMINMSLNFSRDIADAKQAAEKANATATQVEDMLSPMKKQLDEWQKQYGNSNATGEDISKAFLEANKSVGMLGETIPLLIKKLDKLQNHSMQMPNISENIERIRELIAQARRAASKVRFVSSKFNGTAGVQVRNPQNLADLAAYTSLKLYITLPESSRKTHQADTPSQFVFYLGNKNANKEFLGMMLEGKKLRWVYNLGADTAEVMVDQDILSDGSFNSVSVERTLQYGQMAITSEGLVKTVTKADVEAGGDLGLLNLPTEETVFYVGGYPDSFDPPPQLKLPGFQGCIELDTLNEEVLSLYNFERTFQLNTTEVKPCGRTKPVLTQPWVNDGAYFDGTGYAEIAFGEGQRRFEQEARVLSHNGILLLFLDKVCVCFSRVSLQEIYSFCMWWIRSVRITIVIIPQQVLVRSNRFILFRKSYNQTIPSFSGSYFLGGVPADRLPDSLKPLFPDKGSIKGCFRNIKAHSSHIDLKVMNTSGVSYGCSPDLLVAREAHFTGQSYLNLRLEDLPDLQSNFYTGFGFHTEQRNGLMFHHQAQDGVCQVYLDKGHIVARSGKNQVKTQKTYNDANRHYVALYSNNKGVRLYIDDMLEKGTDSSAADSNNAGLQAGSVYLGGTPEALNLSNLTGCISNLFVRRINKPEQMVVNLLKSSENINVPLSCPAAKGPQQILALPRTHKPPKSRTARESCQPQMASKERGALQFSGSSHSYLRFNVLPEVFRKTPHFSMAVRVKSSEGLIFYASGEKGAAIVLLVSNGRFLLLINSGHRKTSIHSHKKYNDGQWHTVFVKRERDNVSLIVDGINRQSRRLSKREKSRLSRLSPPLYIGGLPVLGPGGFVGCIRDVKLNEEPLQTPSHSLGVVPCFREDLQPGVYFSNLGGHLSIDDTLVVSRNLEIKLEIRPISDSGLLLHAGGTTESQLTLYLSQGEVTVMVNNGNGEFSVSVSPEDSLCNGRWHNITIVKKGSEVQLNVDESSEHAAGPPQSRSSGVRQALYLGGVPDTVDVPGLPSSLPLFHGCIRRAVINQRLVMLSKPLSLQGSVSTHGCPAL</sequence>
<dbReference type="FunFam" id="2.10.25.10:FF:000033">
    <property type="entry name" value="Laminin subunit alpha 2"/>
    <property type="match status" value="1"/>
</dbReference>
<dbReference type="PROSITE" id="PS01248">
    <property type="entry name" value="EGF_LAM_1"/>
    <property type="match status" value="8"/>
</dbReference>
<dbReference type="FunFam" id="2.10.25.10:FF:000454">
    <property type="entry name" value="Laminin subunit alpha 1"/>
    <property type="match status" value="1"/>
</dbReference>
<feature type="domain" description="Laminin G" evidence="15">
    <location>
        <begin position="3001"/>
        <end position="3168"/>
    </location>
</feature>
<comment type="subcellular location">
    <subcellularLocation>
        <location evidence="1">Secreted</location>
        <location evidence="1">Extracellular space</location>
        <location evidence="1">Extracellular matrix</location>
        <location evidence="1">Basement membrane</location>
    </subcellularLocation>
</comment>
<dbReference type="FunFam" id="2.10.25.10:FF:000388">
    <property type="entry name" value="Laminin subunit alpha"/>
    <property type="match status" value="1"/>
</dbReference>
<feature type="disulfide bond" evidence="12">
    <location>
        <begin position="1503"/>
        <end position="1515"/>
    </location>
</feature>
<evidence type="ECO:0000256" key="3">
    <source>
        <dbReference type="ARBA" id="ARBA00022530"/>
    </source>
</evidence>
<dbReference type="GO" id="GO:0045202">
    <property type="term" value="C:synapse"/>
    <property type="evidence" value="ECO:0007669"/>
    <property type="project" value="UniProtKB-ARBA"/>
</dbReference>
<feature type="domain" description="Laminin EGF-like" evidence="16">
    <location>
        <begin position="1998"/>
        <end position="2045"/>
    </location>
</feature>
<feature type="domain" description="Laminin EGF-like" evidence="16">
    <location>
        <begin position="706"/>
        <end position="755"/>
    </location>
</feature>
<keyword evidence="8 13" id="KW-0175">Coiled coil</keyword>
<keyword evidence="5" id="KW-0677">Repeat</keyword>
<dbReference type="GO" id="GO:0060541">
    <property type="term" value="P:respiratory system development"/>
    <property type="evidence" value="ECO:0007669"/>
    <property type="project" value="UniProtKB-ARBA"/>
</dbReference>
<dbReference type="GO" id="GO:0035239">
    <property type="term" value="P:tube morphogenesis"/>
    <property type="evidence" value="ECO:0007669"/>
    <property type="project" value="UniProtKB-ARBA"/>
</dbReference>
<name>A0A8C9RXZ8_SCLFO</name>
<dbReference type="Gene3D" id="2.60.120.200">
    <property type="match status" value="4"/>
</dbReference>
<dbReference type="FunFam" id="2.10.25.10:FF:000074">
    <property type="entry name" value="Laminin subunit alpha"/>
    <property type="match status" value="1"/>
</dbReference>
<dbReference type="GO" id="GO:0005576">
    <property type="term" value="C:extracellular region"/>
    <property type="evidence" value="ECO:0007669"/>
    <property type="project" value="UniProtKB-ARBA"/>
</dbReference>
<feature type="domain" description="Laminin IV type A" evidence="17">
    <location>
        <begin position="1574"/>
        <end position="1756"/>
    </location>
</feature>
<reference evidence="19 20" key="1">
    <citation type="submission" date="2019-04" db="EMBL/GenBank/DDBJ databases">
        <authorList>
            <consortium name="Wellcome Sanger Institute Data Sharing"/>
        </authorList>
    </citation>
    <scope>NUCLEOTIDE SEQUENCE [LARGE SCALE GENOMIC DNA]</scope>
</reference>
<dbReference type="GO" id="GO:0043256">
    <property type="term" value="C:laminin complex"/>
    <property type="evidence" value="ECO:0007669"/>
    <property type="project" value="UniProtKB-ARBA"/>
</dbReference>
<dbReference type="PROSITE" id="PS50027">
    <property type="entry name" value="EGF_LAM_2"/>
    <property type="match status" value="14"/>
</dbReference>
<dbReference type="PROSITE" id="PS00022">
    <property type="entry name" value="EGF_1"/>
    <property type="match status" value="3"/>
</dbReference>
<evidence type="ECO:0000256" key="13">
    <source>
        <dbReference type="SAM" id="Coils"/>
    </source>
</evidence>
<dbReference type="GO" id="GO:0009887">
    <property type="term" value="P:animal organ morphogenesis"/>
    <property type="evidence" value="ECO:0007669"/>
    <property type="project" value="TreeGrafter"/>
</dbReference>
<dbReference type="PANTHER" id="PTHR10574">
    <property type="entry name" value="NETRIN/LAMININ-RELATED"/>
    <property type="match status" value="1"/>
</dbReference>
<feature type="coiled-coil region" evidence="13">
    <location>
        <begin position="2212"/>
        <end position="2258"/>
    </location>
</feature>
<feature type="domain" description="Laminin EGF-like" evidence="16">
    <location>
        <begin position="614"/>
        <end position="658"/>
    </location>
</feature>
<evidence type="ECO:0000256" key="7">
    <source>
        <dbReference type="ARBA" id="ARBA00022889"/>
    </source>
</evidence>
<evidence type="ECO:0000256" key="8">
    <source>
        <dbReference type="ARBA" id="ARBA00023054"/>
    </source>
</evidence>
<dbReference type="FunFam" id="2.60.120.200:FF:000150">
    <property type="entry name" value="Laminin subunit alpha 5"/>
    <property type="match status" value="1"/>
</dbReference>
<feature type="disulfide bond" evidence="12">
    <location>
        <begin position="1505"/>
        <end position="1522"/>
    </location>
</feature>
<protein>
    <submittedName>
        <fullName evidence="19">Laminin, alpha 5</fullName>
    </submittedName>
</protein>
<evidence type="ECO:0000256" key="14">
    <source>
        <dbReference type="SAM" id="SignalP"/>
    </source>
</evidence>
<comment type="caution">
    <text evidence="12">Lacks conserved residue(s) required for the propagation of feature annotation.</text>
</comment>
<evidence type="ECO:0000259" key="17">
    <source>
        <dbReference type="PROSITE" id="PS51115"/>
    </source>
</evidence>
<dbReference type="Pfam" id="PF06008">
    <property type="entry name" value="Laminin_I"/>
    <property type="match status" value="1"/>
</dbReference>
<dbReference type="GO" id="GO:0007411">
    <property type="term" value="P:axon guidance"/>
    <property type="evidence" value="ECO:0007669"/>
    <property type="project" value="TreeGrafter"/>
</dbReference>
<feature type="disulfide bond" evidence="12">
    <location>
        <begin position="499"/>
        <end position="508"/>
    </location>
</feature>
<feature type="disulfide bond" evidence="12">
    <location>
        <begin position="569"/>
        <end position="581"/>
    </location>
</feature>
<feature type="domain" description="Laminin G" evidence="15">
    <location>
        <begin position="2629"/>
        <end position="2826"/>
    </location>
</feature>
<feature type="disulfide bond" evidence="12">
    <location>
        <begin position="1934"/>
        <end position="1948"/>
    </location>
</feature>
<dbReference type="Pfam" id="PF00054">
    <property type="entry name" value="Laminin_G_1"/>
    <property type="match status" value="1"/>
</dbReference>
<feature type="disulfide bond" evidence="12">
    <location>
        <begin position="1998"/>
        <end position="2010"/>
    </location>
</feature>
<gene>
    <name evidence="19" type="primary">LAMA5</name>
    <name evidence="19" type="synonym">lama5</name>
</gene>
<feature type="coiled-coil region" evidence="13">
    <location>
        <begin position="2487"/>
        <end position="2541"/>
    </location>
</feature>
<feature type="disulfide bond" evidence="12">
    <location>
        <begin position="525"/>
        <end position="542"/>
    </location>
</feature>
<feature type="domain" description="Laminin EGF-like" evidence="16">
    <location>
        <begin position="756"/>
        <end position="808"/>
    </location>
</feature>
<keyword evidence="9 12" id="KW-1015">Disulfide bond</keyword>
<dbReference type="Pfam" id="PF02210">
    <property type="entry name" value="Laminin_G_2"/>
    <property type="match status" value="3"/>
</dbReference>
<evidence type="ECO:0000259" key="16">
    <source>
        <dbReference type="PROSITE" id="PS50027"/>
    </source>
</evidence>
<dbReference type="InterPro" id="IPR010307">
    <property type="entry name" value="Laminin_dom_II"/>
</dbReference>
<feature type="disulfide bond" evidence="12">
    <location>
        <begin position="2019"/>
        <end position="2028"/>
    </location>
</feature>
<dbReference type="GO" id="GO:0030155">
    <property type="term" value="P:regulation of cell adhesion"/>
    <property type="evidence" value="ECO:0007669"/>
    <property type="project" value="InterPro"/>
</dbReference>
<dbReference type="GO" id="GO:0002009">
    <property type="term" value="P:morphogenesis of an epithelium"/>
    <property type="evidence" value="ECO:0007669"/>
    <property type="project" value="UniProtKB-ARBA"/>
</dbReference>
<evidence type="ECO:0000256" key="5">
    <source>
        <dbReference type="ARBA" id="ARBA00022737"/>
    </source>
</evidence>
<feature type="disulfide bond" evidence="12">
    <location>
        <begin position="779"/>
        <end position="788"/>
    </location>
</feature>
<feature type="disulfide bond" evidence="12">
    <location>
        <begin position="1970"/>
        <end position="1979"/>
    </location>
</feature>
<keyword evidence="6" id="KW-0084">Basement membrane</keyword>
<feature type="domain" description="Laminin EGF-like" evidence="16">
    <location>
        <begin position="1455"/>
        <end position="1502"/>
    </location>
</feature>
<reference evidence="19" key="2">
    <citation type="submission" date="2025-08" db="UniProtKB">
        <authorList>
            <consortium name="Ensembl"/>
        </authorList>
    </citation>
    <scope>IDENTIFICATION</scope>
</reference>
<feature type="domain" description="Laminin EGF-like" evidence="16">
    <location>
        <begin position="569"/>
        <end position="613"/>
    </location>
</feature>
<evidence type="ECO:0000313" key="20">
    <source>
        <dbReference type="Proteomes" id="UP000694397"/>
    </source>
</evidence>
<feature type="domain" description="Laminin G" evidence="15">
    <location>
        <begin position="3207"/>
        <end position="3370"/>
    </location>
</feature>
<dbReference type="SUPFAM" id="SSF57196">
    <property type="entry name" value="EGF/Laminin"/>
    <property type="match status" value="18"/>
</dbReference>
<evidence type="ECO:0000313" key="19">
    <source>
        <dbReference type="Ensembl" id="ENSSFOP00015025604.2"/>
    </source>
</evidence>
<dbReference type="FunFam" id="2.10.25.10:FF:000188">
    <property type="entry name" value="Laminin subunit gamma 2"/>
    <property type="match status" value="1"/>
</dbReference>
<dbReference type="Ensembl" id="ENSSFOT00015025886.2">
    <property type="protein sequence ID" value="ENSSFOP00015025604.2"/>
    <property type="gene ID" value="ENSSFOG00015016347.2"/>
</dbReference>
<dbReference type="PROSITE" id="PS50025">
    <property type="entry name" value="LAM_G_DOMAIN"/>
    <property type="match status" value="4"/>
</dbReference>
<keyword evidence="20" id="KW-1185">Reference proteome</keyword>
<evidence type="ECO:0000256" key="4">
    <source>
        <dbReference type="ARBA" id="ARBA00022729"/>
    </source>
</evidence>
<dbReference type="SMART" id="SM00180">
    <property type="entry name" value="EGF_Lam"/>
    <property type="match status" value="20"/>
</dbReference>
<feature type="domain" description="Laminin EGF-like" evidence="16">
    <location>
        <begin position="1841"/>
        <end position="1896"/>
    </location>
</feature>
<feature type="domain" description="Laminin EGF-like" evidence="16">
    <location>
        <begin position="476"/>
        <end position="522"/>
    </location>
</feature>
<feature type="disulfide bond" evidence="12">
    <location>
        <begin position="726"/>
        <end position="735"/>
    </location>
</feature>
<dbReference type="InterPro" id="IPR009254">
    <property type="entry name" value="Laminin_aI"/>
</dbReference>
<feature type="coiled-coil region" evidence="13">
    <location>
        <begin position="2302"/>
        <end position="2408"/>
    </location>
</feature>